<evidence type="ECO:0000313" key="3">
    <source>
        <dbReference type="Proteomes" id="UP000318453"/>
    </source>
</evidence>
<dbReference type="EMBL" id="CP042326">
    <property type="protein sequence ID" value="QDZ39115.1"/>
    <property type="molecule type" value="Genomic_DNA"/>
</dbReference>
<sequence>MKITLIIPTYRRPQDLARCLEAIKAQTRPVDELLIIVRDTDELTQTFLQIYNSEFLPLKVLSVTTPGVIAAMNVGLEAASGDIISFTDDDAAPHPDWLELIECHFVVDENLVGLGGRDWVYLDKQLHPGKLTEKVGQVQWFGRVIGNHHLGTGWLKNVDVIKGVNMSFRRRAIAQLRFDPRMRGSGAQVHFELAFCLALKRKGAKIIYDPTVAVNHYPAQRFDEDQRSDFNQTAYINQVHNETLSSRGDDWLKPLAV</sequence>
<name>A0A5B8NLH9_9CHRO</name>
<evidence type="ECO:0000313" key="2">
    <source>
        <dbReference type="EMBL" id="QDZ39115.1"/>
    </source>
</evidence>
<dbReference type="KEGG" id="enn:FRE64_03685"/>
<dbReference type="AlphaFoldDB" id="A0A5B8NLH9"/>
<dbReference type="SUPFAM" id="SSF53448">
    <property type="entry name" value="Nucleotide-diphospho-sugar transferases"/>
    <property type="match status" value="1"/>
</dbReference>
<dbReference type="PANTHER" id="PTHR43685:SF3">
    <property type="entry name" value="SLR2126 PROTEIN"/>
    <property type="match status" value="1"/>
</dbReference>
<accession>A0A5B8NLH9</accession>
<feature type="domain" description="Glycosyltransferase 2-like" evidence="1">
    <location>
        <begin position="5"/>
        <end position="120"/>
    </location>
</feature>
<proteinExistence type="predicted"/>
<dbReference type="RefSeq" id="WP_146294723.1">
    <property type="nucleotide sequence ID" value="NZ_CP042326.1"/>
</dbReference>
<organism evidence="2 3">
    <name type="scientific">Euhalothece natronophila Z-M001</name>
    <dbReference type="NCBI Taxonomy" id="522448"/>
    <lineage>
        <taxon>Bacteria</taxon>
        <taxon>Bacillati</taxon>
        <taxon>Cyanobacteriota</taxon>
        <taxon>Cyanophyceae</taxon>
        <taxon>Oscillatoriophycideae</taxon>
        <taxon>Chroococcales</taxon>
        <taxon>Halothecacae</taxon>
        <taxon>Halothece cluster</taxon>
        <taxon>Euhalothece</taxon>
    </lineage>
</organism>
<reference evidence="2" key="1">
    <citation type="submission" date="2019-08" db="EMBL/GenBank/DDBJ databases">
        <title>Carotenoids and Carotenoid Binding Proteins in the Halophilic Cyanobacterium Euhalothece sp. ZM00.</title>
        <authorList>
            <person name="Cho S.M."/>
            <person name="Song J.Y."/>
            <person name="Park Y.-I."/>
        </authorList>
    </citation>
    <scope>NUCLEOTIDE SEQUENCE [LARGE SCALE GENOMIC DNA]</scope>
    <source>
        <strain evidence="2">Z-M001</strain>
    </source>
</reference>
<dbReference type="Gene3D" id="3.90.550.10">
    <property type="entry name" value="Spore Coat Polysaccharide Biosynthesis Protein SpsA, Chain A"/>
    <property type="match status" value="1"/>
</dbReference>
<gene>
    <name evidence="2" type="ORF">FRE64_03685</name>
</gene>
<dbReference type="GO" id="GO:0016740">
    <property type="term" value="F:transferase activity"/>
    <property type="evidence" value="ECO:0007669"/>
    <property type="project" value="UniProtKB-KW"/>
</dbReference>
<dbReference type="Pfam" id="PF00535">
    <property type="entry name" value="Glycos_transf_2"/>
    <property type="match status" value="1"/>
</dbReference>
<dbReference type="InterPro" id="IPR001173">
    <property type="entry name" value="Glyco_trans_2-like"/>
</dbReference>
<protein>
    <submittedName>
        <fullName evidence="2">Glycosyltransferase</fullName>
    </submittedName>
</protein>
<dbReference type="CDD" id="cd00761">
    <property type="entry name" value="Glyco_tranf_GTA_type"/>
    <property type="match status" value="1"/>
</dbReference>
<keyword evidence="2" id="KW-0808">Transferase</keyword>
<dbReference type="InterPro" id="IPR029044">
    <property type="entry name" value="Nucleotide-diphossugar_trans"/>
</dbReference>
<keyword evidence="3" id="KW-1185">Reference proteome</keyword>
<dbReference type="Proteomes" id="UP000318453">
    <property type="component" value="Chromosome"/>
</dbReference>
<dbReference type="InterPro" id="IPR050834">
    <property type="entry name" value="Glycosyltransf_2"/>
</dbReference>
<dbReference type="PANTHER" id="PTHR43685">
    <property type="entry name" value="GLYCOSYLTRANSFERASE"/>
    <property type="match status" value="1"/>
</dbReference>
<evidence type="ECO:0000259" key="1">
    <source>
        <dbReference type="Pfam" id="PF00535"/>
    </source>
</evidence>
<dbReference type="OrthoDB" id="6116224at2"/>